<dbReference type="AlphaFoldDB" id="A0A150XQG7"/>
<accession>A0A150XQG7</accession>
<name>A0A150XQG7_ROSEK</name>
<gene>
    <name evidence="1" type="ORF">MB14_14300</name>
</gene>
<organism evidence="1 2">
    <name type="scientific">Roseivirga ehrenbergii (strain DSM 102268 / JCM 13514 / KCTC 12282 / NCIMB 14502 / KMM 6017)</name>
    <dbReference type="NCBI Taxonomy" id="279360"/>
    <lineage>
        <taxon>Bacteria</taxon>
        <taxon>Pseudomonadati</taxon>
        <taxon>Bacteroidota</taxon>
        <taxon>Cytophagia</taxon>
        <taxon>Cytophagales</taxon>
        <taxon>Roseivirgaceae</taxon>
        <taxon>Roseivirga</taxon>
    </lineage>
</organism>
<dbReference type="OrthoDB" id="8891769at2"/>
<keyword evidence="2" id="KW-1185">Reference proteome</keyword>
<dbReference type="GO" id="GO:0051213">
    <property type="term" value="F:dioxygenase activity"/>
    <property type="evidence" value="ECO:0007669"/>
    <property type="project" value="UniProtKB-KW"/>
</dbReference>
<keyword evidence="1" id="KW-0560">Oxidoreductase</keyword>
<reference evidence="1" key="1">
    <citation type="submission" date="2016-01" db="EMBL/GenBank/DDBJ databases">
        <title>Genome sequencing of Roseivirga ehrenbergii KMM 6017.</title>
        <authorList>
            <person name="Selvaratnam C."/>
            <person name="Thevarajoo S."/>
            <person name="Goh K.M."/>
            <person name="Ee R."/>
            <person name="Chan K.-G."/>
            <person name="Chong C.S."/>
        </authorList>
    </citation>
    <scope>NUCLEOTIDE SEQUENCE [LARGE SCALE GENOMIC DNA]</scope>
    <source>
        <strain evidence="1">KMM 6017</strain>
    </source>
</reference>
<evidence type="ECO:0000313" key="2">
    <source>
        <dbReference type="Proteomes" id="UP000075583"/>
    </source>
</evidence>
<comment type="caution">
    <text evidence="1">The sequence shown here is derived from an EMBL/GenBank/DDBJ whole genome shotgun (WGS) entry which is preliminary data.</text>
</comment>
<protein>
    <submittedName>
        <fullName evidence="1">Aromatic ring-opening dioxygenase LigA</fullName>
    </submittedName>
</protein>
<proteinExistence type="predicted"/>
<dbReference type="EMBL" id="LQZQ01000003">
    <property type="protein sequence ID" value="KYG80953.1"/>
    <property type="molecule type" value="Genomic_DNA"/>
</dbReference>
<dbReference type="Proteomes" id="UP000075583">
    <property type="component" value="Unassembled WGS sequence"/>
</dbReference>
<dbReference type="STRING" id="279360.MB14_14300"/>
<keyword evidence="1" id="KW-0223">Dioxygenase</keyword>
<dbReference type="RefSeq" id="WP_062589055.1">
    <property type="nucleotide sequence ID" value="NZ_LQZQ01000003.1"/>
</dbReference>
<evidence type="ECO:0000313" key="1">
    <source>
        <dbReference type="EMBL" id="KYG80953.1"/>
    </source>
</evidence>
<sequence length="206" mass="21945">MSTVQLNFVNESNDQNNSEVVIFQKNVAEDFDEIAVAWKVIKNCGRGDYHPFTYSSLYQVAMSDSYGNYTPQLSATQGQAFEMVLASSGDLIKYLGPATAANEIILKNSLQKGAVSGYVYRDGSVAALKSNIAPAQQAIFEFKPTIFIGVASQVTQGQIMNSAIISSINTEISLLGIASADIVMTGGGAGANATPFTFSLENVKMA</sequence>